<sequence length="341" mass="37226">MAGDLVLLTGATGFVGFRVLVQLLEAGYYVRTAVRNVAGFEKIKSLKSAIPYQSQMESIIVPDITALGAYDEAVKGVKYIVHVASPYASPDLFTEDFELSYMQPAVNGTVGMLESANKVTGIGRIVITASLLSIVSRSIFGTDTVVNEAHRSATTEGPYPNWMAAYSASKARALEASEQWMAEHKPSFDLINIEPVFVLGRDETATDVNGFLKGSNGTLMGPILGYPAERRYPGIPVHIDDVAMMHVRCLKSTISGNQDFLAASHPLGGIEWAQSFDIIKKHYPKECAEGIFKVDTTERPLSVKLLIDSTKAENTLGFTYKSFEKQVLDAADQYLELIGRK</sequence>
<dbReference type="OrthoDB" id="2735536at2759"/>
<evidence type="ECO:0000259" key="3">
    <source>
        <dbReference type="Pfam" id="PF01370"/>
    </source>
</evidence>
<dbReference type="Pfam" id="PF01370">
    <property type="entry name" value="Epimerase"/>
    <property type="match status" value="1"/>
</dbReference>
<dbReference type="InterPro" id="IPR050425">
    <property type="entry name" value="NAD(P)_dehydrat-like"/>
</dbReference>
<dbReference type="STRING" id="913774.A0A0C3D545"/>
<dbReference type="Gene3D" id="3.40.50.720">
    <property type="entry name" value="NAD(P)-binding Rossmann-like Domain"/>
    <property type="match status" value="1"/>
</dbReference>
<protein>
    <recommendedName>
        <fullName evidence="3">NAD-dependent epimerase/dehydratase domain-containing protein</fullName>
    </recommendedName>
</protein>
<dbReference type="Proteomes" id="UP000054321">
    <property type="component" value="Unassembled WGS sequence"/>
</dbReference>
<evidence type="ECO:0000256" key="2">
    <source>
        <dbReference type="ARBA" id="ARBA00023445"/>
    </source>
</evidence>
<accession>A0A0C3D545</accession>
<dbReference type="PANTHER" id="PTHR10366:SF564">
    <property type="entry name" value="STEROL-4-ALPHA-CARBOXYLATE 3-DEHYDROGENASE, DECARBOXYLATING"/>
    <property type="match status" value="1"/>
</dbReference>
<evidence type="ECO:0000313" key="4">
    <source>
        <dbReference type="EMBL" id="KIM97017.1"/>
    </source>
</evidence>
<dbReference type="EMBL" id="KN832883">
    <property type="protein sequence ID" value="KIM97017.1"/>
    <property type="molecule type" value="Genomic_DNA"/>
</dbReference>
<reference evidence="4 5" key="1">
    <citation type="submission" date="2014-04" db="EMBL/GenBank/DDBJ databases">
        <authorList>
            <consortium name="DOE Joint Genome Institute"/>
            <person name="Kuo A."/>
            <person name="Martino E."/>
            <person name="Perotto S."/>
            <person name="Kohler A."/>
            <person name="Nagy L.G."/>
            <person name="Floudas D."/>
            <person name="Copeland A."/>
            <person name="Barry K.W."/>
            <person name="Cichocki N."/>
            <person name="Veneault-Fourrey C."/>
            <person name="LaButti K."/>
            <person name="Lindquist E.A."/>
            <person name="Lipzen A."/>
            <person name="Lundell T."/>
            <person name="Morin E."/>
            <person name="Murat C."/>
            <person name="Sun H."/>
            <person name="Tunlid A."/>
            <person name="Henrissat B."/>
            <person name="Grigoriev I.V."/>
            <person name="Hibbett D.S."/>
            <person name="Martin F."/>
            <person name="Nordberg H.P."/>
            <person name="Cantor M.N."/>
            <person name="Hua S.X."/>
        </authorList>
    </citation>
    <scope>NUCLEOTIDE SEQUENCE [LARGE SCALE GENOMIC DNA]</scope>
    <source>
        <strain evidence="4 5">Zn</strain>
    </source>
</reference>
<comment type="similarity">
    <text evidence="2">Belongs to the NAD(P)-dependent epimerase/dehydratase family. Dihydroflavonol-4-reductase subfamily.</text>
</comment>
<dbReference type="AlphaFoldDB" id="A0A0C3D545"/>
<gene>
    <name evidence="4" type="ORF">OIDMADRAFT_32897</name>
</gene>
<evidence type="ECO:0000256" key="1">
    <source>
        <dbReference type="ARBA" id="ARBA00023002"/>
    </source>
</evidence>
<feature type="domain" description="NAD-dependent epimerase/dehydratase" evidence="3">
    <location>
        <begin position="6"/>
        <end position="213"/>
    </location>
</feature>
<keyword evidence="5" id="KW-1185">Reference proteome</keyword>
<dbReference type="GO" id="GO:0016616">
    <property type="term" value="F:oxidoreductase activity, acting on the CH-OH group of donors, NAD or NADP as acceptor"/>
    <property type="evidence" value="ECO:0007669"/>
    <property type="project" value="TreeGrafter"/>
</dbReference>
<keyword evidence="1" id="KW-0560">Oxidoreductase</keyword>
<evidence type="ECO:0000313" key="5">
    <source>
        <dbReference type="Proteomes" id="UP000054321"/>
    </source>
</evidence>
<dbReference type="SUPFAM" id="SSF51735">
    <property type="entry name" value="NAD(P)-binding Rossmann-fold domains"/>
    <property type="match status" value="1"/>
</dbReference>
<dbReference type="PANTHER" id="PTHR10366">
    <property type="entry name" value="NAD DEPENDENT EPIMERASE/DEHYDRATASE"/>
    <property type="match status" value="1"/>
</dbReference>
<proteinExistence type="inferred from homology"/>
<dbReference type="InterPro" id="IPR036291">
    <property type="entry name" value="NAD(P)-bd_dom_sf"/>
</dbReference>
<reference evidence="5" key="2">
    <citation type="submission" date="2015-01" db="EMBL/GenBank/DDBJ databases">
        <title>Evolutionary Origins and Diversification of the Mycorrhizal Mutualists.</title>
        <authorList>
            <consortium name="DOE Joint Genome Institute"/>
            <consortium name="Mycorrhizal Genomics Consortium"/>
            <person name="Kohler A."/>
            <person name="Kuo A."/>
            <person name="Nagy L.G."/>
            <person name="Floudas D."/>
            <person name="Copeland A."/>
            <person name="Barry K.W."/>
            <person name="Cichocki N."/>
            <person name="Veneault-Fourrey C."/>
            <person name="LaButti K."/>
            <person name="Lindquist E.A."/>
            <person name="Lipzen A."/>
            <person name="Lundell T."/>
            <person name="Morin E."/>
            <person name="Murat C."/>
            <person name="Riley R."/>
            <person name="Ohm R."/>
            <person name="Sun H."/>
            <person name="Tunlid A."/>
            <person name="Henrissat B."/>
            <person name="Grigoriev I.V."/>
            <person name="Hibbett D.S."/>
            <person name="Martin F."/>
        </authorList>
    </citation>
    <scope>NUCLEOTIDE SEQUENCE [LARGE SCALE GENOMIC DNA]</scope>
    <source>
        <strain evidence="5">Zn</strain>
    </source>
</reference>
<dbReference type="InterPro" id="IPR001509">
    <property type="entry name" value="Epimerase_deHydtase"/>
</dbReference>
<dbReference type="InParanoid" id="A0A0C3D545"/>
<organism evidence="4 5">
    <name type="scientific">Oidiodendron maius (strain Zn)</name>
    <dbReference type="NCBI Taxonomy" id="913774"/>
    <lineage>
        <taxon>Eukaryota</taxon>
        <taxon>Fungi</taxon>
        <taxon>Dikarya</taxon>
        <taxon>Ascomycota</taxon>
        <taxon>Pezizomycotina</taxon>
        <taxon>Leotiomycetes</taxon>
        <taxon>Leotiomycetes incertae sedis</taxon>
        <taxon>Myxotrichaceae</taxon>
        <taxon>Oidiodendron</taxon>
    </lineage>
</organism>
<name>A0A0C3D545_OIDMZ</name>
<dbReference type="HOGENOM" id="CLU_007383_9_2_1"/>